<organism evidence="5 6">
    <name type="scientific">Acholeplasma brassicae</name>
    <dbReference type="NCBI Taxonomy" id="61635"/>
    <lineage>
        <taxon>Bacteria</taxon>
        <taxon>Bacillati</taxon>
        <taxon>Mycoplasmatota</taxon>
        <taxon>Mollicutes</taxon>
        <taxon>Acholeplasmatales</taxon>
        <taxon>Acholeplasmataceae</taxon>
        <taxon>Acholeplasma</taxon>
    </lineage>
</organism>
<name>U4KMV3_9MOLU</name>
<protein>
    <recommendedName>
        <fullName evidence="4">DUF402 domain-containing protein</fullName>
    </recommendedName>
</protein>
<dbReference type="GO" id="GO:0046872">
    <property type="term" value="F:metal ion binding"/>
    <property type="evidence" value="ECO:0007669"/>
    <property type="project" value="UniProtKB-KW"/>
</dbReference>
<dbReference type="PIRSF" id="PIRSF028345">
    <property type="entry name" value="UCP028345"/>
    <property type="match status" value="1"/>
</dbReference>
<dbReference type="InterPro" id="IPR035930">
    <property type="entry name" value="FomD-like_sf"/>
</dbReference>
<dbReference type="GO" id="GO:0016787">
    <property type="term" value="F:hydrolase activity"/>
    <property type="evidence" value="ECO:0007669"/>
    <property type="project" value="UniProtKB-KW"/>
</dbReference>
<proteinExistence type="predicted"/>
<sequence>MFIIKPLDVGKTVQIHSYKHDGSLHRIWRSAVVIKQTEDVLILGNYKTRVIESDGRNWMTKEPAICYFFKDLWFNVIGMLKKDGIYYYCNLSSPYLYDGEAVKYIDYDLDVRVSADGKFKILDQEEYNRHQVKYDYPQDVKTIVEAELKVLLKYIKEGKEPFKHEDILRNYDVYKKLTNV</sequence>
<dbReference type="InterPro" id="IPR050212">
    <property type="entry name" value="Ntdp-like"/>
</dbReference>
<dbReference type="RefSeq" id="WP_030004432.1">
    <property type="nucleotide sequence ID" value="NC_022549.1"/>
</dbReference>
<keyword evidence="3" id="KW-0460">Magnesium</keyword>
<keyword evidence="2" id="KW-0378">Hydrolase</keyword>
<dbReference type="PANTHER" id="PTHR39159">
    <property type="match status" value="1"/>
</dbReference>
<evidence type="ECO:0000256" key="1">
    <source>
        <dbReference type="ARBA" id="ARBA00022723"/>
    </source>
</evidence>
<dbReference type="HOGENOM" id="CLU_109787_1_0_14"/>
<keyword evidence="1" id="KW-0479">Metal-binding</keyword>
<dbReference type="KEGG" id="abra:BN85305510"/>
<evidence type="ECO:0000259" key="4">
    <source>
        <dbReference type="Pfam" id="PF04167"/>
    </source>
</evidence>
<accession>U4KMV3</accession>
<dbReference type="NCBIfam" id="NF010183">
    <property type="entry name" value="PRK13662.1"/>
    <property type="match status" value="1"/>
</dbReference>
<dbReference type="Proteomes" id="UP000032737">
    <property type="component" value="Chromosome"/>
</dbReference>
<evidence type="ECO:0000256" key="2">
    <source>
        <dbReference type="ARBA" id="ARBA00022801"/>
    </source>
</evidence>
<dbReference type="PANTHER" id="PTHR39159:SF1">
    <property type="entry name" value="UPF0374 PROTEIN YGAC"/>
    <property type="match status" value="1"/>
</dbReference>
<dbReference type="EMBL" id="FO681348">
    <property type="protein sequence ID" value="CCV65572.1"/>
    <property type="molecule type" value="Genomic_DNA"/>
</dbReference>
<dbReference type="Gene3D" id="2.40.380.10">
    <property type="entry name" value="FomD-like"/>
    <property type="match status" value="1"/>
</dbReference>
<feature type="domain" description="DUF402" evidence="4">
    <location>
        <begin position="21"/>
        <end position="159"/>
    </location>
</feature>
<keyword evidence="6" id="KW-1185">Reference proteome</keyword>
<evidence type="ECO:0000256" key="3">
    <source>
        <dbReference type="ARBA" id="ARBA00022842"/>
    </source>
</evidence>
<dbReference type="SUPFAM" id="SSF159234">
    <property type="entry name" value="FomD-like"/>
    <property type="match status" value="1"/>
</dbReference>
<reference evidence="5 6" key="1">
    <citation type="journal article" date="2013" name="J. Mol. Microbiol. Biotechnol.">
        <title>Analysis of the Complete Genomes of Acholeplasma brassicae , A. palmae and A. laidlawii and Their Comparison to the Obligate Parasites from ' Candidatus Phytoplasma'.</title>
        <authorList>
            <person name="Kube M."/>
            <person name="Siewert C."/>
            <person name="Migdoll A.M."/>
            <person name="Duduk B."/>
            <person name="Holz S."/>
            <person name="Rabus R."/>
            <person name="Seemuller E."/>
            <person name="Mitrovic J."/>
            <person name="Muller I."/>
            <person name="Buttner C."/>
            <person name="Reinhardt R."/>
        </authorList>
    </citation>
    <scope>NUCLEOTIDE SEQUENCE [LARGE SCALE GENOMIC DNA]</scope>
    <source>
        <strain evidence="6">0502</strain>
    </source>
</reference>
<gene>
    <name evidence="5" type="ORF">BN85305510</name>
</gene>
<evidence type="ECO:0000313" key="6">
    <source>
        <dbReference type="Proteomes" id="UP000032737"/>
    </source>
</evidence>
<dbReference type="InterPro" id="IPR007295">
    <property type="entry name" value="DUF402"/>
</dbReference>
<dbReference type="STRING" id="61635.BN85305510"/>
<dbReference type="AlphaFoldDB" id="U4KMV3"/>
<dbReference type="InterPro" id="IPR016882">
    <property type="entry name" value="SA1684"/>
</dbReference>
<evidence type="ECO:0000313" key="5">
    <source>
        <dbReference type="EMBL" id="CCV65572.1"/>
    </source>
</evidence>
<dbReference type="Pfam" id="PF04167">
    <property type="entry name" value="DUF402"/>
    <property type="match status" value="1"/>
</dbReference>